<dbReference type="PANTHER" id="PTHR30203">
    <property type="entry name" value="OUTER MEMBRANE CATION EFFLUX PROTEIN"/>
    <property type="match status" value="1"/>
</dbReference>
<dbReference type="Proteomes" id="UP000019438">
    <property type="component" value="Chromosome"/>
</dbReference>
<dbReference type="NCBIfam" id="TIGR01845">
    <property type="entry name" value="outer_NodT"/>
    <property type="match status" value="1"/>
</dbReference>
<dbReference type="SUPFAM" id="SSF56954">
    <property type="entry name" value="Outer membrane efflux proteins (OEP)"/>
    <property type="match status" value="1"/>
</dbReference>
<comment type="similarity">
    <text evidence="1 2">Belongs to the outer membrane factor (OMF) (TC 1.B.17) family.</text>
</comment>
<keyword evidence="2" id="KW-0812">Transmembrane</keyword>
<proteinExistence type="inferred from homology"/>
<keyword evidence="2" id="KW-0472">Membrane</keyword>
<dbReference type="EMBL" id="CP003181">
    <property type="protein sequence ID" value="AHJ63121.1"/>
    <property type="molecule type" value="Genomic_DNA"/>
</dbReference>
<organism evidence="3 4">
    <name type="scientific">Granulibacter bethesdensis</name>
    <dbReference type="NCBI Taxonomy" id="364410"/>
    <lineage>
        <taxon>Bacteria</taxon>
        <taxon>Pseudomonadati</taxon>
        <taxon>Pseudomonadota</taxon>
        <taxon>Alphaproteobacteria</taxon>
        <taxon>Acetobacterales</taxon>
        <taxon>Acetobacteraceae</taxon>
        <taxon>Granulibacter</taxon>
    </lineage>
</organism>
<dbReference type="GO" id="GO:0005886">
    <property type="term" value="C:plasma membrane"/>
    <property type="evidence" value="ECO:0007669"/>
    <property type="project" value="UniProtKB-SubCell"/>
</dbReference>
<dbReference type="InterPro" id="IPR010131">
    <property type="entry name" value="MdtP/NodT-like"/>
</dbReference>
<reference evidence="4" key="1">
    <citation type="submission" date="2012-06" db="EMBL/GenBank/DDBJ databases">
        <title>Genome analysis of multiple Granulibacter bethesdensis isolates demonstrates substantial genome diversity.</title>
        <authorList>
            <person name="Greenberg D.E."/>
            <person name="Porcella S.F."/>
            <person name="Zarember K."/>
            <person name="Zelazny A.M."/>
            <person name="Bruno D."/>
            <person name="Martens C."/>
            <person name="Barbian K.D."/>
            <person name="Jaske E."/>
            <person name="Holland S.M."/>
        </authorList>
    </citation>
    <scope>NUCLEOTIDE SEQUENCE [LARGE SCALE GENOMIC DNA]</scope>
    <source>
        <strain evidence="4">CGDNIH3</strain>
    </source>
</reference>
<dbReference type="Gene3D" id="2.20.200.10">
    <property type="entry name" value="Outer membrane efflux proteins (OEP)"/>
    <property type="match status" value="1"/>
</dbReference>
<evidence type="ECO:0000256" key="1">
    <source>
        <dbReference type="ARBA" id="ARBA00007613"/>
    </source>
</evidence>
<sequence>MATLWKRVPSITPSPSAERYYPVLRHQGFLFLVHQPEARSRMAVRTWALGPFLAAILGACSLGPSWKSPDLDIPAAFRATPASAQAAWPSAEWWRDFNQPELTELMEEAKARNFDIAAAIARVRQADAQARVSGAPLLPASSLSGGHSWNQTARTKNGASGVSVGAGNTILTPGEHTNEVRQYNISDTISYELDFWGKNRATFEAAKESAQYSRFDQATVALTTTAAVATTYFNILGFQARVAIAEDNLRQSEETLKVIRARFEAGTASLLDVSQQEALMEGLRANVPALRSQLEQQVISLGLLVGRPPEMVSVKGGSLEQATIPQPAPGLPVDLVARRPDIASAEAQLASANANIKVARAKFFPSFTLTASGGFQALTMAYLFTPQGQIASLSTSVAQTVFDNGVLFGNLDIAKGRYEELLATYRKAVVQAFTDVENAITSYRYATEQEAMQRKAVEVSRRAADVARAQLLAGVIDVTALLQAQQTLFSNQATLAQVRLSRFEAVINLYKALGGGWTRLPAPGHKI</sequence>
<evidence type="ECO:0000313" key="4">
    <source>
        <dbReference type="Proteomes" id="UP000019438"/>
    </source>
</evidence>
<evidence type="ECO:0000256" key="2">
    <source>
        <dbReference type="RuleBase" id="RU362097"/>
    </source>
</evidence>
<evidence type="ECO:0000313" key="3">
    <source>
        <dbReference type="EMBL" id="AHJ63121.1"/>
    </source>
</evidence>
<dbReference type="PANTHER" id="PTHR30203:SF33">
    <property type="entry name" value="BLR4455 PROTEIN"/>
    <property type="match status" value="1"/>
</dbReference>
<dbReference type="InterPro" id="IPR003423">
    <property type="entry name" value="OMP_efflux"/>
</dbReference>
<name>A0AAN0RDZ7_9PROT</name>
<dbReference type="Gene3D" id="1.20.1600.10">
    <property type="entry name" value="Outer membrane efflux proteins (OEP)"/>
    <property type="match status" value="1"/>
</dbReference>
<dbReference type="KEGG" id="gbc:GbCGDNIH3_1312"/>
<dbReference type="Pfam" id="PF02321">
    <property type="entry name" value="OEP"/>
    <property type="match status" value="2"/>
</dbReference>
<comment type="subcellular location">
    <subcellularLocation>
        <location evidence="2">Cell membrane</location>
        <topology evidence="2">Lipid-anchor</topology>
    </subcellularLocation>
</comment>
<keyword evidence="2" id="KW-0449">Lipoprotein</keyword>
<dbReference type="GO" id="GO:0015562">
    <property type="term" value="F:efflux transmembrane transporter activity"/>
    <property type="evidence" value="ECO:0007669"/>
    <property type="project" value="InterPro"/>
</dbReference>
<accession>A0AAN0RDZ7</accession>
<dbReference type="AlphaFoldDB" id="A0AAN0RDZ7"/>
<gene>
    <name evidence="3" type="ORF">GbCGDNIH3_1312</name>
</gene>
<keyword evidence="2" id="KW-0564">Palmitate</keyword>
<protein>
    <submittedName>
        <fullName evidence="3">Type I secretion outer membrane protein</fullName>
    </submittedName>
</protein>
<keyword evidence="2" id="KW-1134">Transmembrane beta strand</keyword>